<dbReference type="EMBL" id="QYBB01000010">
    <property type="protein sequence ID" value="RYC31972.1"/>
    <property type="molecule type" value="Genomic_DNA"/>
</dbReference>
<dbReference type="InterPro" id="IPR045468">
    <property type="entry name" value="DUF6496"/>
</dbReference>
<feature type="region of interest" description="Disordered" evidence="1">
    <location>
        <begin position="45"/>
        <end position="114"/>
    </location>
</feature>
<reference evidence="2 3" key="1">
    <citation type="submission" date="2018-12" db="EMBL/GenBank/DDBJ databases">
        <authorList>
            <person name="Grouzdev D.S."/>
            <person name="Krutkina M.S."/>
        </authorList>
    </citation>
    <scope>NUCLEOTIDE SEQUENCE [LARGE SCALE GENOMIC DNA]</scope>
    <source>
        <strain evidence="2 3">RmlP026</strain>
    </source>
</reference>
<dbReference type="Pfam" id="PF20106">
    <property type="entry name" value="DUF6496"/>
    <property type="match status" value="1"/>
</dbReference>
<evidence type="ECO:0000313" key="3">
    <source>
        <dbReference type="Proteomes" id="UP000290759"/>
    </source>
</evidence>
<proteinExistence type="predicted"/>
<gene>
    <name evidence="2" type="ORF">D3273_11145</name>
</gene>
<reference evidence="2 3" key="2">
    <citation type="submission" date="2019-02" db="EMBL/GenBank/DDBJ databases">
        <title>'Lichenibacterium ramalinii' gen. nov. sp. nov., 'Lichenibacterium minor' gen. nov. sp. nov.</title>
        <authorList>
            <person name="Pankratov T."/>
        </authorList>
    </citation>
    <scope>NUCLEOTIDE SEQUENCE [LARGE SCALE GENOMIC DNA]</scope>
    <source>
        <strain evidence="2 3">RmlP026</strain>
    </source>
</reference>
<organism evidence="2 3">
    <name type="scientific">Lichenibacterium minor</name>
    <dbReference type="NCBI Taxonomy" id="2316528"/>
    <lineage>
        <taxon>Bacteria</taxon>
        <taxon>Pseudomonadati</taxon>
        <taxon>Pseudomonadota</taxon>
        <taxon>Alphaproteobacteria</taxon>
        <taxon>Hyphomicrobiales</taxon>
        <taxon>Lichenihabitantaceae</taxon>
        <taxon>Lichenibacterium</taxon>
    </lineage>
</organism>
<evidence type="ECO:0000256" key="1">
    <source>
        <dbReference type="SAM" id="MobiDB-lite"/>
    </source>
</evidence>
<feature type="compositionally biased region" description="Basic and acidic residues" evidence="1">
    <location>
        <begin position="49"/>
        <end position="82"/>
    </location>
</feature>
<keyword evidence="3" id="KW-1185">Reference proteome</keyword>
<dbReference type="OrthoDB" id="791686at2"/>
<evidence type="ECO:0000313" key="2">
    <source>
        <dbReference type="EMBL" id="RYC31972.1"/>
    </source>
</evidence>
<dbReference type="AlphaFoldDB" id="A0A4Q2U6H4"/>
<comment type="caution">
    <text evidence="2">The sequence shown here is derived from an EMBL/GenBank/DDBJ whole genome shotgun (WGS) entry which is preliminary data.</text>
</comment>
<dbReference type="RefSeq" id="WP_129226483.1">
    <property type="nucleotide sequence ID" value="NZ_QYBB01000010.1"/>
</dbReference>
<feature type="compositionally biased region" description="Basic and acidic residues" evidence="1">
    <location>
        <begin position="91"/>
        <end position="108"/>
    </location>
</feature>
<protein>
    <recommendedName>
        <fullName evidence="4">Rho termination factor</fullName>
    </recommendedName>
</protein>
<dbReference type="Proteomes" id="UP000290759">
    <property type="component" value="Unassembled WGS sequence"/>
</dbReference>
<evidence type="ECO:0008006" key="4">
    <source>
        <dbReference type="Google" id="ProtNLM"/>
    </source>
</evidence>
<accession>A0A4Q2U6H4</accession>
<sequence length="114" mass="12716">MSARQTPAQKKTVARVMHEFKHGELHQNDGSVVTDKRQAIAVALSEAGASDRVDEDTNRHNARRTADQEQRGVTARDLHEGTTTRAALYAEARRRDVPGRSKMTKADLQRALLK</sequence>
<name>A0A4Q2U6H4_9HYPH</name>